<comment type="function">
    <text evidence="6">Endoribonuclease that catalyzes the hydrolysis of histone-coding pre-mRNA 3'-end. Involved in histone pre-mRNA processing during the S-phase of the cell cycle, which is required for entering/progressing through S-phase. Cleaves histone pre-mRNA at a major and a minor cleavage site after the 5'-ACCCA-3' and the 5'-ACCCACA-3' sequence, respectively, and located downstream of the stem-loop. May require the presence of the HDE element located at the histone pre-RNA 3'-end to avoid non-specific cleavage.</text>
</comment>
<accession>A0A6P2BY47</accession>
<reference evidence="8 9" key="1">
    <citation type="submission" date="2018-11" db="EMBL/GenBank/DDBJ databases">
        <title>Trebonia kvetii gen.nov., sp.nov., a novel acidophilic actinobacterium, and proposal of the new actinobacterial family Treboniaceae fam. nov.</title>
        <authorList>
            <person name="Rapoport D."/>
            <person name="Sagova-Mareckova M."/>
            <person name="Sedlacek I."/>
            <person name="Provaznik J."/>
            <person name="Kralova S."/>
            <person name="Pavlinic D."/>
            <person name="Benes V."/>
            <person name="Kopecky J."/>
        </authorList>
    </citation>
    <scope>NUCLEOTIDE SEQUENCE [LARGE SCALE GENOMIC DNA]</scope>
    <source>
        <strain evidence="8 9">15Tr583</strain>
    </source>
</reference>
<dbReference type="AlphaFoldDB" id="A0A6P2BY47"/>
<dbReference type="SMART" id="SM00849">
    <property type="entry name" value="Lactamase_B"/>
    <property type="match status" value="1"/>
</dbReference>
<organism evidence="8 9">
    <name type="scientific">Trebonia kvetii</name>
    <dbReference type="NCBI Taxonomy" id="2480626"/>
    <lineage>
        <taxon>Bacteria</taxon>
        <taxon>Bacillati</taxon>
        <taxon>Actinomycetota</taxon>
        <taxon>Actinomycetes</taxon>
        <taxon>Streptosporangiales</taxon>
        <taxon>Treboniaceae</taxon>
        <taxon>Trebonia</taxon>
    </lineage>
</organism>
<gene>
    <name evidence="8" type="ORF">EAS64_16565</name>
</gene>
<keyword evidence="9" id="KW-1185">Reference proteome</keyword>
<dbReference type="PANTHER" id="PTHR23200">
    <property type="entry name" value="METALLO-BETA-LACTAMASE DOMAIN-CONTAINING PROTEIN 1"/>
    <property type="match status" value="1"/>
</dbReference>
<evidence type="ECO:0000256" key="2">
    <source>
        <dbReference type="ARBA" id="ARBA00011738"/>
    </source>
</evidence>
<comment type="catalytic activity">
    <reaction evidence="5">
        <text>a ribonucleotidyl-ribonucleotide-RNA + H2O = a 3'-end ribonucleotide-RNA + a 5'-end 5'-phospho-ribonucleoside-RNA + H(+)</text>
        <dbReference type="Rhea" id="RHEA:68096"/>
        <dbReference type="Rhea" id="RHEA-COMP:15179"/>
        <dbReference type="Rhea" id="RHEA-COMP:17355"/>
        <dbReference type="Rhea" id="RHEA-COMP:17428"/>
        <dbReference type="ChEBI" id="CHEBI:15377"/>
        <dbReference type="ChEBI" id="CHEBI:15378"/>
        <dbReference type="ChEBI" id="CHEBI:74896"/>
        <dbReference type="ChEBI" id="CHEBI:138282"/>
        <dbReference type="ChEBI" id="CHEBI:173118"/>
    </reaction>
    <physiologicalReaction direction="left-to-right" evidence="5">
        <dbReference type="Rhea" id="RHEA:68097"/>
    </physiologicalReaction>
</comment>
<evidence type="ECO:0000256" key="4">
    <source>
        <dbReference type="ARBA" id="ARBA00032988"/>
    </source>
</evidence>
<feature type="domain" description="Metallo-beta-lactamase" evidence="7">
    <location>
        <begin position="32"/>
        <end position="188"/>
    </location>
</feature>
<dbReference type="InterPro" id="IPR001279">
    <property type="entry name" value="Metallo-B-lactamas"/>
</dbReference>
<dbReference type="Gene3D" id="3.60.15.10">
    <property type="entry name" value="Ribonuclease Z/Hydroxyacylglutathione hydrolase-like"/>
    <property type="match status" value="1"/>
</dbReference>
<proteinExistence type="predicted"/>
<evidence type="ECO:0000313" key="8">
    <source>
        <dbReference type="EMBL" id="TVZ04032.1"/>
    </source>
</evidence>
<evidence type="ECO:0000256" key="3">
    <source>
        <dbReference type="ARBA" id="ARBA00014856"/>
    </source>
</evidence>
<dbReference type="GO" id="GO:0016787">
    <property type="term" value="F:hydrolase activity"/>
    <property type="evidence" value="ECO:0007669"/>
    <property type="project" value="UniProtKB-KW"/>
</dbReference>
<evidence type="ECO:0000256" key="1">
    <source>
        <dbReference type="ARBA" id="ARBA00004514"/>
    </source>
</evidence>
<dbReference type="RefSeq" id="WP_145853902.1">
    <property type="nucleotide sequence ID" value="NZ_RPFW01000003.1"/>
</dbReference>
<evidence type="ECO:0000256" key="6">
    <source>
        <dbReference type="ARBA" id="ARBA00045869"/>
    </source>
</evidence>
<evidence type="ECO:0000259" key="7">
    <source>
        <dbReference type="SMART" id="SM00849"/>
    </source>
</evidence>
<sequence>MTDLEIPATGSATLHVLHEGYVGLNGDDARVSGTVTLIMDGDAVIVVDPGMVADRDALLAALAAQGPGPGDVTDVVFSHHHPDHTVNAALFRNARIHDHWAIYQGDRWTDRDAHGALLAPSVRLLRTPGHTGEDISTIASTADGVYACTHAWWFADGPEEDPLGTDAAALKASRDLLLSFATVLVPGHGAPFRPDAHA</sequence>
<dbReference type="PANTHER" id="PTHR23200:SF48">
    <property type="entry name" value="METALLO-BETA-LACTAMASE DOMAIN-CONTAINING PROTEIN 1"/>
    <property type="match status" value="1"/>
</dbReference>
<dbReference type="EMBL" id="RPFW01000003">
    <property type="protein sequence ID" value="TVZ04032.1"/>
    <property type="molecule type" value="Genomic_DNA"/>
</dbReference>
<evidence type="ECO:0000313" key="9">
    <source>
        <dbReference type="Proteomes" id="UP000460272"/>
    </source>
</evidence>
<dbReference type="Pfam" id="PF00753">
    <property type="entry name" value="Lactamase_B"/>
    <property type="match status" value="1"/>
</dbReference>
<dbReference type="Proteomes" id="UP000460272">
    <property type="component" value="Unassembled WGS sequence"/>
</dbReference>
<keyword evidence="8" id="KW-0378">Hydrolase</keyword>
<comment type="subcellular location">
    <subcellularLocation>
        <location evidence="1">Cytoplasm</location>
        <location evidence="1">Cytosol</location>
    </subcellularLocation>
</comment>
<dbReference type="InterPro" id="IPR039344">
    <property type="entry name" value="MBLAC1"/>
</dbReference>
<dbReference type="OrthoDB" id="9773738at2"/>
<protein>
    <recommendedName>
        <fullName evidence="3">Metallo-beta-lactamase domain-containing protein 1</fullName>
    </recommendedName>
    <alternativeName>
        <fullName evidence="4">Endoribonuclease MBLAC1</fullName>
    </alternativeName>
</protein>
<dbReference type="CDD" id="cd07711">
    <property type="entry name" value="MBLAC1-like_MBL-fold"/>
    <property type="match status" value="1"/>
</dbReference>
<dbReference type="SUPFAM" id="SSF56281">
    <property type="entry name" value="Metallo-hydrolase/oxidoreductase"/>
    <property type="match status" value="1"/>
</dbReference>
<dbReference type="GO" id="GO:0005829">
    <property type="term" value="C:cytosol"/>
    <property type="evidence" value="ECO:0007669"/>
    <property type="project" value="UniProtKB-SubCell"/>
</dbReference>
<name>A0A6P2BY47_9ACTN</name>
<evidence type="ECO:0000256" key="5">
    <source>
        <dbReference type="ARBA" id="ARBA00044690"/>
    </source>
</evidence>
<comment type="subunit">
    <text evidence="2">Homodimer.</text>
</comment>
<comment type="caution">
    <text evidence="8">The sequence shown here is derived from an EMBL/GenBank/DDBJ whole genome shotgun (WGS) entry which is preliminary data.</text>
</comment>
<dbReference type="InterPro" id="IPR036866">
    <property type="entry name" value="RibonucZ/Hydroxyglut_hydro"/>
</dbReference>